<name>A0A0B6YMU4_9EUPU</name>
<dbReference type="AlphaFoldDB" id="A0A0B6YMU4"/>
<evidence type="ECO:0000313" key="1">
    <source>
        <dbReference type="EMBL" id="CEK57549.1"/>
    </source>
</evidence>
<gene>
    <name evidence="1" type="primary">ORF30462</name>
</gene>
<sequence length="94" mass="10559">MVTSTVTSNICHGYYHIHYHIQYLQSLTVSAAMSTINSQNLACMPMTLTQKVTDTELVLVSQTGHVEAIRFDLVYNNHTGRCCITHKEEQVDAT</sequence>
<organism evidence="1">
    <name type="scientific">Arion vulgaris</name>
    <dbReference type="NCBI Taxonomy" id="1028688"/>
    <lineage>
        <taxon>Eukaryota</taxon>
        <taxon>Metazoa</taxon>
        <taxon>Spiralia</taxon>
        <taxon>Lophotrochozoa</taxon>
        <taxon>Mollusca</taxon>
        <taxon>Gastropoda</taxon>
        <taxon>Heterobranchia</taxon>
        <taxon>Euthyneura</taxon>
        <taxon>Panpulmonata</taxon>
        <taxon>Eupulmonata</taxon>
        <taxon>Stylommatophora</taxon>
        <taxon>Helicina</taxon>
        <taxon>Arionoidea</taxon>
        <taxon>Arionidae</taxon>
        <taxon>Arion</taxon>
    </lineage>
</organism>
<protein>
    <submittedName>
        <fullName evidence="1">Uncharacterized protein</fullName>
    </submittedName>
</protein>
<reference evidence="1" key="1">
    <citation type="submission" date="2014-12" db="EMBL/GenBank/DDBJ databases">
        <title>Insight into the proteome of Arion vulgaris.</title>
        <authorList>
            <person name="Aradska J."/>
            <person name="Bulat T."/>
            <person name="Smidak R."/>
            <person name="Sarate P."/>
            <person name="Gangsoo J."/>
            <person name="Sialana F."/>
            <person name="Bilban M."/>
            <person name="Lubec G."/>
        </authorList>
    </citation>
    <scope>NUCLEOTIDE SEQUENCE</scope>
    <source>
        <tissue evidence="1">Skin</tissue>
    </source>
</reference>
<proteinExistence type="predicted"/>
<dbReference type="EMBL" id="HACG01010684">
    <property type="protein sequence ID" value="CEK57549.1"/>
    <property type="molecule type" value="Transcribed_RNA"/>
</dbReference>
<accession>A0A0B6YMU4</accession>